<dbReference type="STRING" id="1859473.BG261_04235"/>
<dbReference type="InterPro" id="IPR038231">
    <property type="entry name" value="MepB-like_sf"/>
</dbReference>
<dbReference type="EMBL" id="MKIR01000021">
    <property type="protein sequence ID" value="OFI49135.1"/>
    <property type="molecule type" value="Genomic_DNA"/>
</dbReference>
<proteinExistence type="predicted"/>
<keyword evidence="2" id="KW-1185">Reference proteome</keyword>
<dbReference type="PIRSF" id="PIRSF032285">
    <property type="entry name" value="UCP032285"/>
    <property type="match status" value="1"/>
</dbReference>
<protein>
    <recommendedName>
        <fullName evidence="3">MepB protein</fullName>
    </recommendedName>
</protein>
<dbReference type="Pfam" id="PF08877">
    <property type="entry name" value="MepB-like"/>
    <property type="match status" value="1"/>
</dbReference>
<reference evidence="2" key="1">
    <citation type="submission" date="2016-09" db="EMBL/GenBank/DDBJ databases">
        <title>Draft genome sequence of a novel species of the family Streptococcaceae isolated from flowers.</title>
        <authorList>
            <person name="Chuah L.-O."/>
            <person name="Yap K.-P."/>
            <person name="Thong K.L."/>
            <person name="Liong M.T."/>
            <person name="Ahmad R."/>
            <person name="Rusul G."/>
        </authorList>
    </citation>
    <scope>NUCLEOTIDE SEQUENCE [LARGE SCALE GENOMIC DNA]</scope>
    <source>
        <strain evidence="2">DF1</strain>
    </source>
</reference>
<evidence type="ECO:0000313" key="1">
    <source>
        <dbReference type="EMBL" id="OFI49135.1"/>
    </source>
</evidence>
<dbReference type="Proteomes" id="UP000178622">
    <property type="component" value="Unassembled WGS sequence"/>
</dbReference>
<evidence type="ECO:0000313" key="2">
    <source>
        <dbReference type="Proteomes" id="UP000178622"/>
    </source>
</evidence>
<sequence length="145" mass="17008">MSKSILSSYFKHDFSGDDLIIEKYNQEYAALSCNSLSFRSRLAKKTPTKKGYFLAIWKKDEDNNNRPFNKEESPEFLFVIIKDENKEGIFKFPKDVLVSKGIISDAKRGKMAFRVYPAWEVGLNTIARKTQEWQVKYFEHLTTNY</sequence>
<accession>A0A1E8GLK1</accession>
<comment type="caution">
    <text evidence="1">The sequence shown here is derived from an EMBL/GenBank/DDBJ whole genome shotgun (WGS) entry which is preliminary data.</text>
</comment>
<evidence type="ECO:0008006" key="3">
    <source>
        <dbReference type="Google" id="ProtNLM"/>
    </source>
</evidence>
<dbReference type="Gene3D" id="3.40.1350.140">
    <property type="entry name" value="MepB-like"/>
    <property type="match status" value="1"/>
</dbReference>
<name>A0A1E8GLK1_9LACT</name>
<dbReference type="AlphaFoldDB" id="A0A1E8GLK1"/>
<organism evidence="1 2">
    <name type="scientific">Floricoccus tropicus</name>
    <dbReference type="NCBI Taxonomy" id="1859473"/>
    <lineage>
        <taxon>Bacteria</taxon>
        <taxon>Bacillati</taxon>
        <taxon>Bacillota</taxon>
        <taxon>Bacilli</taxon>
        <taxon>Lactobacillales</taxon>
        <taxon>Streptococcaceae</taxon>
        <taxon>Floricoccus</taxon>
    </lineage>
</organism>
<gene>
    <name evidence="1" type="ORF">BG261_04235</name>
</gene>
<dbReference type="InterPro" id="IPR011235">
    <property type="entry name" value="MepB-like"/>
</dbReference>